<dbReference type="GO" id="GO:0000166">
    <property type="term" value="F:nucleotide binding"/>
    <property type="evidence" value="ECO:0007669"/>
    <property type="project" value="InterPro"/>
</dbReference>
<comment type="caution">
    <text evidence="3">The sequence shown here is derived from an EMBL/GenBank/DDBJ whole genome shotgun (WGS) entry which is preliminary data.</text>
</comment>
<dbReference type="Proteomes" id="UP000283805">
    <property type="component" value="Unassembled WGS sequence"/>
</dbReference>
<evidence type="ECO:0000313" key="3">
    <source>
        <dbReference type="EMBL" id="RKD98051.1"/>
    </source>
</evidence>
<dbReference type="Pfam" id="PF01408">
    <property type="entry name" value="GFO_IDH_MocA"/>
    <property type="match status" value="1"/>
</dbReference>
<dbReference type="InterPro" id="IPR051450">
    <property type="entry name" value="Gfo/Idh/MocA_Oxidoreductases"/>
</dbReference>
<dbReference type="Gene3D" id="3.30.360.10">
    <property type="entry name" value="Dihydrodipicolinate Reductase, domain 2"/>
    <property type="match status" value="1"/>
</dbReference>
<sequence length="303" mass="33620">MTSIGVIGLGHWGSKVVEEYTHLRNEGRIEEVAACDLDDSRLDAVQGADYCLSDLDSTLRKVDGIHVCTPNETHVPIGMEAVRSGVDIMIEKPITTDRNAAFDLMEIANEENQIIQTGHIYRFANVIQTVRDLYRDGRFGTLNDVTLRWTHHIEPPSGTDVLWDLAPHPIDILNFVTDDWPSKEQCQTRTIPGVDGAVSATAQFSVAGAEVTMQVSWDDYIRRRTIELAGTEASAKIDAVSQDIEIYDESGVSKYPVEKNNTIRAEASNFIDAIETGHNTINSAVVGVRTVEAIERLQEVRQK</sequence>
<evidence type="ECO:0000259" key="1">
    <source>
        <dbReference type="Pfam" id="PF01408"/>
    </source>
</evidence>
<proteinExistence type="predicted"/>
<dbReference type="PANTHER" id="PTHR43377">
    <property type="entry name" value="BILIVERDIN REDUCTASE A"/>
    <property type="match status" value="1"/>
</dbReference>
<dbReference type="SUPFAM" id="SSF51735">
    <property type="entry name" value="NAD(P)-binding Rossmann-fold domains"/>
    <property type="match status" value="1"/>
</dbReference>
<name>A0A3R7GYL2_9EURY</name>
<feature type="domain" description="Gfo/Idh/MocA-like oxidoreductase N-terminal" evidence="1">
    <location>
        <begin position="4"/>
        <end position="119"/>
    </location>
</feature>
<accession>A0A3R7GYL2</accession>
<dbReference type="EMBL" id="RAPO01000001">
    <property type="protein sequence ID" value="RKD98051.1"/>
    <property type="molecule type" value="Genomic_DNA"/>
</dbReference>
<protein>
    <submittedName>
        <fullName evidence="3">Putative dehydrogenase</fullName>
    </submittedName>
</protein>
<dbReference type="SUPFAM" id="SSF55347">
    <property type="entry name" value="Glyceraldehyde-3-phosphate dehydrogenase-like, C-terminal domain"/>
    <property type="match status" value="1"/>
</dbReference>
<dbReference type="Gene3D" id="3.40.50.720">
    <property type="entry name" value="NAD(P)-binding Rossmann-like Domain"/>
    <property type="match status" value="1"/>
</dbReference>
<dbReference type="OrthoDB" id="25239at2157"/>
<dbReference type="InterPro" id="IPR000683">
    <property type="entry name" value="Gfo/Idh/MocA-like_OxRdtase_N"/>
</dbReference>
<reference evidence="3 4" key="1">
    <citation type="submission" date="2018-09" db="EMBL/GenBank/DDBJ databases">
        <title>Genomic Encyclopedia of Archaeal and Bacterial Type Strains, Phase II (KMG-II): from individual species to whole genera.</title>
        <authorList>
            <person name="Goeker M."/>
        </authorList>
    </citation>
    <scope>NUCLEOTIDE SEQUENCE [LARGE SCALE GENOMIC DNA]</scope>
    <source>
        <strain evidence="3 4">DSM 13151</strain>
    </source>
</reference>
<dbReference type="InterPro" id="IPR055170">
    <property type="entry name" value="GFO_IDH_MocA-like_dom"/>
</dbReference>
<dbReference type="AlphaFoldDB" id="A0A3R7GYL2"/>
<keyword evidence="4" id="KW-1185">Reference proteome</keyword>
<dbReference type="RefSeq" id="WP_120243516.1">
    <property type="nucleotide sequence ID" value="NZ_RAPO01000001.1"/>
</dbReference>
<dbReference type="Pfam" id="PF22725">
    <property type="entry name" value="GFO_IDH_MocA_C3"/>
    <property type="match status" value="1"/>
</dbReference>
<evidence type="ECO:0000313" key="4">
    <source>
        <dbReference type="Proteomes" id="UP000283805"/>
    </source>
</evidence>
<evidence type="ECO:0000259" key="2">
    <source>
        <dbReference type="Pfam" id="PF22725"/>
    </source>
</evidence>
<organism evidence="3 4">
    <name type="scientific">Halopiger aswanensis</name>
    <dbReference type="NCBI Taxonomy" id="148449"/>
    <lineage>
        <taxon>Archaea</taxon>
        <taxon>Methanobacteriati</taxon>
        <taxon>Methanobacteriota</taxon>
        <taxon>Stenosarchaea group</taxon>
        <taxon>Halobacteria</taxon>
        <taxon>Halobacteriales</taxon>
        <taxon>Natrialbaceae</taxon>
        <taxon>Halopiger</taxon>
    </lineage>
</organism>
<dbReference type="PANTHER" id="PTHR43377:SF1">
    <property type="entry name" value="BILIVERDIN REDUCTASE A"/>
    <property type="match status" value="1"/>
</dbReference>
<feature type="domain" description="GFO/IDH/MocA-like oxidoreductase" evidence="2">
    <location>
        <begin position="127"/>
        <end position="235"/>
    </location>
</feature>
<dbReference type="InterPro" id="IPR036291">
    <property type="entry name" value="NAD(P)-bd_dom_sf"/>
</dbReference>
<gene>
    <name evidence="3" type="ORF">ATJ93_1052</name>
</gene>